<dbReference type="GO" id="GO:0033499">
    <property type="term" value="P:galactose catabolic process via UDP-galactose, Leloir pathway"/>
    <property type="evidence" value="ECO:0007669"/>
    <property type="project" value="TreeGrafter"/>
</dbReference>
<evidence type="ECO:0000256" key="1">
    <source>
        <dbReference type="ARBA" id="ARBA00006206"/>
    </source>
</evidence>
<comment type="similarity">
    <text evidence="1">Belongs to the aldose epimerase family.</text>
</comment>
<dbReference type="AlphaFoldDB" id="A0A6L7G8D2"/>
<keyword evidence="3" id="KW-0119">Carbohydrate metabolism</keyword>
<dbReference type="InterPro" id="IPR014718">
    <property type="entry name" value="GH-type_carb-bd"/>
</dbReference>
<dbReference type="GO" id="GO:0006006">
    <property type="term" value="P:glucose metabolic process"/>
    <property type="evidence" value="ECO:0007669"/>
    <property type="project" value="TreeGrafter"/>
</dbReference>
<evidence type="ECO:0000256" key="2">
    <source>
        <dbReference type="ARBA" id="ARBA00023235"/>
    </source>
</evidence>
<dbReference type="GO" id="GO:0004034">
    <property type="term" value="F:aldose 1-epimerase activity"/>
    <property type="evidence" value="ECO:0007669"/>
    <property type="project" value="TreeGrafter"/>
</dbReference>
<reference evidence="4 5" key="1">
    <citation type="submission" date="2019-12" db="EMBL/GenBank/DDBJ databases">
        <authorList>
            <person name="Li M."/>
        </authorList>
    </citation>
    <scope>NUCLEOTIDE SEQUENCE [LARGE SCALE GENOMIC DNA]</scope>
    <source>
        <strain evidence="4 5">GBMRC 2024</strain>
    </source>
</reference>
<comment type="caution">
    <text evidence="4">The sequence shown here is derived from an EMBL/GenBank/DDBJ whole genome shotgun (WGS) entry which is preliminary data.</text>
</comment>
<evidence type="ECO:0000256" key="3">
    <source>
        <dbReference type="ARBA" id="ARBA00023277"/>
    </source>
</evidence>
<accession>A0A6L7G8D2</accession>
<name>A0A6L7G8D2_9RHOB</name>
<sequence length="330" mass="34905">MTHVQTFGTLPSGEEVRVVEIGNGVLSARLLTHGARLQDLRLAGVAHPLVLGSDRLEDYLGPMAYFGATVGRYANRIGGAAFVLDGERYALDANEGGRTCLHGGSEGTGVCNWTLAEAGADMAAFTLDLPDGHMGFPGLFEARVTYRIEAAQLLVEMEAQCSADCPVSLAHHSYFSLDTAGDVAGTRLHVPASHYLAVDAAKIPLPGAPAPVAGTAFDFRVPRLFGASGIDHNYCFEEAEGVVRLMAIASGREGLSLVVESDAPGLQVYGADHLPIAGLPGLEGLSYGPRAGLALETQNWPDAPNRPDFPDAVLRSGATYRNVTRYGFRR</sequence>
<protein>
    <submittedName>
        <fullName evidence="4">Galactose mutarotase</fullName>
    </submittedName>
</protein>
<dbReference type="PANTHER" id="PTHR10091:SF0">
    <property type="entry name" value="GALACTOSE MUTAROTASE"/>
    <property type="match status" value="1"/>
</dbReference>
<dbReference type="RefSeq" id="WP_160896323.1">
    <property type="nucleotide sequence ID" value="NZ_WUMU01000024.1"/>
</dbReference>
<dbReference type="CDD" id="cd09019">
    <property type="entry name" value="galactose_mutarotase_like"/>
    <property type="match status" value="1"/>
</dbReference>
<dbReference type="GO" id="GO:0005737">
    <property type="term" value="C:cytoplasm"/>
    <property type="evidence" value="ECO:0007669"/>
    <property type="project" value="TreeGrafter"/>
</dbReference>
<dbReference type="GO" id="GO:0030246">
    <property type="term" value="F:carbohydrate binding"/>
    <property type="evidence" value="ECO:0007669"/>
    <property type="project" value="InterPro"/>
</dbReference>
<gene>
    <name evidence="4" type="ORF">GR170_20375</name>
</gene>
<proteinExistence type="inferred from homology"/>
<dbReference type="SUPFAM" id="SSF74650">
    <property type="entry name" value="Galactose mutarotase-like"/>
    <property type="match status" value="1"/>
</dbReference>
<dbReference type="InterPro" id="IPR008183">
    <property type="entry name" value="Aldose_1/G6P_1-epimerase"/>
</dbReference>
<dbReference type="PANTHER" id="PTHR10091">
    <property type="entry name" value="ALDOSE-1-EPIMERASE"/>
    <property type="match status" value="1"/>
</dbReference>
<dbReference type="InterPro" id="IPR011013">
    <property type="entry name" value="Gal_mutarotase_sf_dom"/>
</dbReference>
<organism evidence="4 5">
    <name type="scientific">Pseudooceanicola albus</name>
    <dbReference type="NCBI Taxonomy" id="2692189"/>
    <lineage>
        <taxon>Bacteria</taxon>
        <taxon>Pseudomonadati</taxon>
        <taxon>Pseudomonadota</taxon>
        <taxon>Alphaproteobacteria</taxon>
        <taxon>Rhodobacterales</taxon>
        <taxon>Paracoccaceae</taxon>
        <taxon>Pseudooceanicola</taxon>
    </lineage>
</organism>
<keyword evidence="5" id="KW-1185">Reference proteome</keyword>
<dbReference type="EMBL" id="WUMU01000024">
    <property type="protein sequence ID" value="MXN20199.1"/>
    <property type="molecule type" value="Genomic_DNA"/>
</dbReference>
<evidence type="ECO:0000313" key="4">
    <source>
        <dbReference type="EMBL" id="MXN20199.1"/>
    </source>
</evidence>
<dbReference type="InterPro" id="IPR047215">
    <property type="entry name" value="Galactose_mutarotase-like"/>
</dbReference>
<dbReference type="Gene3D" id="2.70.98.10">
    <property type="match status" value="1"/>
</dbReference>
<keyword evidence="2" id="KW-0413">Isomerase</keyword>
<dbReference type="Pfam" id="PF01263">
    <property type="entry name" value="Aldose_epim"/>
    <property type="match status" value="1"/>
</dbReference>
<evidence type="ECO:0000313" key="5">
    <source>
        <dbReference type="Proteomes" id="UP000477911"/>
    </source>
</evidence>
<dbReference type="Proteomes" id="UP000477911">
    <property type="component" value="Unassembled WGS sequence"/>
</dbReference>